<sequence>MENSLFLFCSGNKAIQNIWQEKKVKNPTKKETVNNPKPLFQRGHETIQAKEGNHSLENQTLEPSGKNDSSVPESIPENEEPGIDAEEEEEDDDDDDDHDEEEENGDAAVDRKWKGIFIEEEKDSDDDDDDDDSSDGGNKSEGEGDLSDDLLAEVDLDNILPSRMRRQAVQPGVYIRKDVGNNA</sequence>
<protein>
    <submittedName>
        <fullName evidence="3">Uncharacterized protein LOC111317298</fullName>
    </submittedName>
</protein>
<feature type="compositionally biased region" description="Acidic residues" evidence="1">
    <location>
        <begin position="76"/>
        <end position="105"/>
    </location>
</feature>
<feature type="compositionally biased region" description="Acidic residues" evidence="1">
    <location>
        <begin position="120"/>
        <end position="134"/>
    </location>
</feature>
<feature type="compositionally biased region" description="Basic and acidic residues" evidence="1">
    <location>
        <begin position="42"/>
        <end position="54"/>
    </location>
</feature>
<dbReference type="RefSeq" id="XP_022775501.1">
    <property type="nucleotide sequence ID" value="XM_022919766.1"/>
</dbReference>
<evidence type="ECO:0000313" key="2">
    <source>
        <dbReference type="Proteomes" id="UP000515121"/>
    </source>
</evidence>
<dbReference type="KEGG" id="dzi:111317298"/>
<proteinExistence type="predicted"/>
<feature type="compositionally biased region" description="Polar residues" evidence="1">
    <location>
        <begin position="55"/>
        <end position="72"/>
    </location>
</feature>
<gene>
    <name evidence="3" type="primary">LOC111317298</name>
</gene>
<evidence type="ECO:0000313" key="3">
    <source>
        <dbReference type="RefSeq" id="XP_022775501.1"/>
    </source>
</evidence>
<feature type="compositionally biased region" description="Basic and acidic residues" evidence="1">
    <location>
        <begin position="108"/>
        <end position="119"/>
    </location>
</feature>
<keyword evidence="2" id="KW-1185">Reference proteome</keyword>
<feature type="compositionally biased region" description="Basic and acidic residues" evidence="1">
    <location>
        <begin position="23"/>
        <end position="32"/>
    </location>
</feature>
<name>A0A6P6BEH4_DURZI</name>
<organism evidence="2 3">
    <name type="scientific">Durio zibethinus</name>
    <name type="common">Durian</name>
    <dbReference type="NCBI Taxonomy" id="66656"/>
    <lineage>
        <taxon>Eukaryota</taxon>
        <taxon>Viridiplantae</taxon>
        <taxon>Streptophyta</taxon>
        <taxon>Embryophyta</taxon>
        <taxon>Tracheophyta</taxon>
        <taxon>Spermatophyta</taxon>
        <taxon>Magnoliopsida</taxon>
        <taxon>eudicotyledons</taxon>
        <taxon>Gunneridae</taxon>
        <taxon>Pentapetalae</taxon>
        <taxon>rosids</taxon>
        <taxon>malvids</taxon>
        <taxon>Malvales</taxon>
        <taxon>Malvaceae</taxon>
        <taxon>Helicteroideae</taxon>
        <taxon>Durio</taxon>
    </lineage>
</organism>
<dbReference type="OrthoDB" id="696786at2759"/>
<dbReference type="AlphaFoldDB" id="A0A6P6BEH4"/>
<dbReference type="PANTHER" id="PTHR36899:SF3">
    <property type="entry name" value="F13K23.8 PROTEIN"/>
    <property type="match status" value="1"/>
</dbReference>
<accession>A0A6P6BEH4</accession>
<evidence type="ECO:0000256" key="1">
    <source>
        <dbReference type="SAM" id="MobiDB-lite"/>
    </source>
</evidence>
<reference evidence="3" key="1">
    <citation type="submission" date="2025-08" db="UniProtKB">
        <authorList>
            <consortium name="RefSeq"/>
        </authorList>
    </citation>
    <scope>IDENTIFICATION</scope>
    <source>
        <tissue evidence="3">Fruit stalk</tissue>
    </source>
</reference>
<dbReference type="GeneID" id="111317298"/>
<feature type="region of interest" description="Disordered" evidence="1">
    <location>
        <begin position="23"/>
        <end position="150"/>
    </location>
</feature>
<dbReference type="PANTHER" id="PTHR36899">
    <property type="entry name" value="OS04G0395700 PROTEIN"/>
    <property type="match status" value="1"/>
</dbReference>
<dbReference type="Proteomes" id="UP000515121">
    <property type="component" value="Unplaced"/>
</dbReference>